<dbReference type="Proteomes" id="UP000220106">
    <property type="component" value="Unassembled WGS sequence"/>
</dbReference>
<feature type="transmembrane region" description="Helical" evidence="1">
    <location>
        <begin position="347"/>
        <end position="372"/>
    </location>
</feature>
<keyword evidence="1" id="KW-1133">Transmembrane helix</keyword>
<evidence type="ECO:0000313" key="3">
    <source>
        <dbReference type="EMBL" id="PEJ36294.1"/>
    </source>
</evidence>
<feature type="transmembrane region" description="Helical" evidence="1">
    <location>
        <begin position="146"/>
        <end position="167"/>
    </location>
</feature>
<dbReference type="EMBL" id="NUEQ01000010">
    <property type="protein sequence ID" value="PEJ36294.1"/>
    <property type="molecule type" value="Genomic_DNA"/>
</dbReference>
<feature type="transmembrane region" description="Helical" evidence="1">
    <location>
        <begin position="424"/>
        <end position="446"/>
    </location>
</feature>
<evidence type="ECO:0000256" key="1">
    <source>
        <dbReference type="SAM" id="Phobius"/>
    </source>
</evidence>
<protein>
    <recommendedName>
        <fullName evidence="2">Dicarboxylate carrier MatC N-terminal domain-containing protein</fullName>
    </recommendedName>
</protein>
<organism evidence="3 4">
    <name type="scientific">Peribacillus butanolivorans</name>
    <dbReference type="NCBI Taxonomy" id="421767"/>
    <lineage>
        <taxon>Bacteria</taxon>
        <taxon>Bacillati</taxon>
        <taxon>Bacillota</taxon>
        <taxon>Bacilli</taxon>
        <taxon>Bacillales</taxon>
        <taxon>Bacillaceae</taxon>
        <taxon>Peribacillus</taxon>
    </lineage>
</organism>
<evidence type="ECO:0000313" key="4">
    <source>
        <dbReference type="Proteomes" id="UP000220106"/>
    </source>
</evidence>
<comment type="caution">
    <text evidence="3">The sequence shown here is derived from an EMBL/GenBank/DDBJ whole genome shotgun (WGS) entry which is preliminary data.</text>
</comment>
<feature type="transmembrane region" description="Helical" evidence="1">
    <location>
        <begin position="187"/>
        <end position="209"/>
    </location>
</feature>
<evidence type="ECO:0000259" key="2">
    <source>
        <dbReference type="Pfam" id="PF07158"/>
    </source>
</evidence>
<name>A0AAX0S8I8_9BACI</name>
<feature type="transmembrane region" description="Helical" evidence="1">
    <location>
        <begin position="254"/>
        <end position="271"/>
    </location>
</feature>
<gene>
    <name evidence="3" type="ORF">CN689_05010</name>
</gene>
<dbReference type="AlphaFoldDB" id="A0AAX0S8I8"/>
<keyword evidence="1" id="KW-0472">Membrane</keyword>
<feature type="transmembrane region" description="Helical" evidence="1">
    <location>
        <begin position="305"/>
        <end position="327"/>
    </location>
</feature>
<dbReference type="Pfam" id="PF07158">
    <property type="entry name" value="MatC_N"/>
    <property type="match status" value="1"/>
</dbReference>
<feature type="transmembrane region" description="Helical" evidence="1">
    <location>
        <begin position="12"/>
        <end position="31"/>
    </location>
</feature>
<feature type="domain" description="Dicarboxylate carrier MatC N-terminal" evidence="2">
    <location>
        <begin position="12"/>
        <end position="160"/>
    </location>
</feature>
<feature type="transmembrane region" description="Helical" evidence="1">
    <location>
        <begin position="62"/>
        <end position="81"/>
    </location>
</feature>
<feature type="transmembrane region" description="Helical" evidence="1">
    <location>
        <begin position="38"/>
        <end position="56"/>
    </location>
</feature>
<sequence>MSNLLKLGGHFMSIEIGAIILLLLMFIIGAILPINIGIIGFVAAFIMGVLVSGLSVDEIFSAFPADLFVLLAGVTFLFAIVQKNGTIDLISRWGLLLVKGNTGLIPWVMFALGAILTSIGTSAIASASILSPIALRVAFQYKINPLMMGLMLLIGVTAGGFSPLHLFGVIVNGMMDSQNLPHSPGLLFLNTFILCVFVAIIVFILFGGLRFFRKDSVHLYTAATVETVETIDINVNQVDNPEDNSGKSEGRLTWYRGFTLLGIALLVVLALGYNVHMGFAGFGVGLALFLMAPKRQEGVLQSMPWPIILMVTGIVTYVGVLEQIGVIEYMTQLIAGMNNSVMAALTASYIGGIISSFASTTGFLAAIIPLAIPILQDPTVSSIGVISSISFASSIVDISPFSTNGAMLLANAQGMNQNEFFRKLLIASACFVVIGPGLAWLIFVVIGTPWG</sequence>
<dbReference type="InterPro" id="IPR009827">
    <property type="entry name" value="MatC_N"/>
</dbReference>
<reference evidence="3 4" key="1">
    <citation type="submission" date="2017-09" db="EMBL/GenBank/DDBJ databases">
        <title>Large-scale bioinformatics analysis of Bacillus genomes uncovers conserved roles of natural products in bacterial physiology.</title>
        <authorList>
            <consortium name="Agbiome Team Llc"/>
            <person name="Bleich R.M."/>
            <person name="Kirk G.J."/>
            <person name="Santa Maria K.C."/>
            <person name="Allen S.E."/>
            <person name="Farag S."/>
            <person name="Shank E.A."/>
            <person name="Bowers A."/>
        </authorList>
    </citation>
    <scope>NUCLEOTIDE SEQUENCE [LARGE SCALE GENOMIC DNA]</scope>
    <source>
        <strain evidence="3 4">AFS003229</strain>
    </source>
</reference>
<accession>A0AAX0S8I8</accession>
<keyword evidence="1" id="KW-0812">Transmembrane</keyword>
<proteinExistence type="predicted"/>